<sequence>MVKYLFSLRVKGSPEEYRYDLDLQPHEENTPEKAFTPQRQEDIRASLQSQSLCAIKDHHLQQIIKTWSEDIKEGFRSSNITLNLPLLSQANLEQLSEPGNQEIPALVTPDLSGIEPLLGMLPPLVFA</sequence>
<gene>
    <name evidence="1" type="ORF">IM676_06895</name>
</gene>
<dbReference type="AlphaFoldDB" id="A0A7S6RFJ1"/>
<dbReference type="RefSeq" id="WP_200989520.1">
    <property type="nucleotide sequence ID" value="NZ_CP063311.1"/>
</dbReference>
<dbReference type="Proteomes" id="UP000593846">
    <property type="component" value="Chromosome"/>
</dbReference>
<keyword evidence="2" id="KW-1185">Reference proteome</keyword>
<protein>
    <submittedName>
        <fullName evidence="1">Uncharacterized protein</fullName>
    </submittedName>
</protein>
<proteinExistence type="predicted"/>
<evidence type="ECO:0000313" key="1">
    <source>
        <dbReference type="EMBL" id="QOV23992.1"/>
    </source>
</evidence>
<reference evidence="2" key="1">
    <citation type="submission" date="2020-10" db="EMBL/GenBank/DDBJ databases">
        <title>Genome-based taxonomic classification of the species Anabaenopsis elenkinii.</title>
        <authorList>
            <person name="Delbaje E."/>
            <person name="Andreote A.P.D."/>
            <person name="Pellegrinetti T.A."/>
            <person name="Cruz R.B."/>
            <person name="Branco L.H.Z."/>
            <person name="Fiore M.F."/>
        </authorList>
    </citation>
    <scope>NUCLEOTIDE SEQUENCE [LARGE SCALE GENOMIC DNA]</scope>
    <source>
        <strain evidence="2">CCIBt3563</strain>
    </source>
</reference>
<dbReference type="EMBL" id="CP063311">
    <property type="protein sequence ID" value="QOV23992.1"/>
    <property type="molecule type" value="Genomic_DNA"/>
</dbReference>
<dbReference type="KEGG" id="aee:IM676_06895"/>
<evidence type="ECO:0000313" key="2">
    <source>
        <dbReference type="Proteomes" id="UP000593846"/>
    </source>
</evidence>
<organism evidence="1 2">
    <name type="scientific">Anabaenopsis elenkinii CCIBt3563</name>
    <dbReference type="NCBI Taxonomy" id="2779889"/>
    <lineage>
        <taxon>Bacteria</taxon>
        <taxon>Bacillati</taxon>
        <taxon>Cyanobacteriota</taxon>
        <taxon>Cyanophyceae</taxon>
        <taxon>Nostocales</taxon>
        <taxon>Nodulariaceae</taxon>
        <taxon>Anabaenopsis</taxon>
    </lineage>
</organism>
<accession>A0A7S6RFJ1</accession>
<name>A0A7S6RFJ1_9CYAN</name>